<dbReference type="RefSeq" id="WP_085878508.1">
    <property type="nucleotide sequence ID" value="NZ_FWFZ01000006.1"/>
</dbReference>
<dbReference type="EMBL" id="FWFZ01000006">
    <property type="protein sequence ID" value="SLN41252.1"/>
    <property type="molecule type" value="Genomic_DNA"/>
</dbReference>
<evidence type="ECO:0000256" key="2">
    <source>
        <dbReference type="SAM" id="Phobius"/>
    </source>
</evidence>
<feature type="region of interest" description="Disordered" evidence="1">
    <location>
        <begin position="76"/>
        <end position="151"/>
    </location>
</feature>
<keyword evidence="2" id="KW-0812">Transmembrane</keyword>
<gene>
    <name evidence="3" type="ORF">ROA7023_01641</name>
</gene>
<dbReference type="Proteomes" id="UP000193900">
    <property type="component" value="Unassembled WGS sequence"/>
</dbReference>
<feature type="compositionally biased region" description="Low complexity" evidence="1">
    <location>
        <begin position="76"/>
        <end position="99"/>
    </location>
</feature>
<keyword evidence="4" id="KW-1185">Reference proteome</keyword>
<name>A0A1Y5SIG9_9RHOB</name>
<feature type="compositionally biased region" description="Pro residues" evidence="1">
    <location>
        <begin position="100"/>
        <end position="118"/>
    </location>
</feature>
<feature type="transmembrane region" description="Helical" evidence="2">
    <location>
        <begin position="39"/>
        <end position="65"/>
    </location>
</feature>
<evidence type="ECO:0000313" key="4">
    <source>
        <dbReference type="Proteomes" id="UP000193900"/>
    </source>
</evidence>
<organism evidence="3 4">
    <name type="scientific">Roseisalinus antarcticus</name>
    <dbReference type="NCBI Taxonomy" id="254357"/>
    <lineage>
        <taxon>Bacteria</taxon>
        <taxon>Pseudomonadati</taxon>
        <taxon>Pseudomonadota</taxon>
        <taxon>Alphaproteobacteria</taxon>
        <taxon>Rhodobacterales</taxon>
        <taxon>Roseobacteraceae</taxon>
        <taxon>Roseisalinus</taxon>
    </lineage>
</organism>
<proteinExistence type="predicted"/>
<dbReference type="AlphaFoldDB" id="A0A1Y5SIG9"/>
<sequence>MTEHSDQLKCQAGCWGLGAVAGFAATAIMIVLGDVSATGSIFVGIVTVLAVGLFLSLVLCTALSGPAVAPTVPKRAAAPAPRPASTAPAASAAPAASPAPAAPAPTPEPAPAPAPTSTPAPAAEAEAEAPAAGDAAKPATLSAARDGGPDDLKLIKGVGPKLESLLHSMGFYHFDQVAGWTASEVAWVDENLEGFKGRVTRDGWVSQAKILAAGGETEFSAKSK</sequence>
<keyword evidence="2" id="KW-0472">Membrane</keyword>
<evidence type="ECO:0000313" key="3">
    <source>
        <dbReference type="EMBL" id="SLN41252.1"/>
    </source>
</evidence>
<accession>A0A1Y5SIG9</accession>
<protein>
    <submittedName>
        <fullName evidence="3">NADH dehydrogenase subunit E</fullName>
    </submittedName>
</protein>
<feature type="transmembrane region" description="Helical" evidence="2">
    <location>
        <begin position="12"/>
        <end position="33"/>
    </location>
</feature>
<dbReference type="OrthoDB" id="9807941at2"/>
<evidence type="ECO:0000256" key="1">
    <source>
        <dbReference type="SAM" id="MobiDB-lite"/>
    </source>
</evidence>
<keyword evidence="2" id="KW-1133">Transmembrane helix</keyword>
<reference evidence="3 4" key="1">
    <citation type="submission" date="2017-03" db="EMBL/GenBank/DDBJ databases">
        <authorList>
            <person name="Afonso C.L."/>
            <person name="Miller P.J."/>
            <person name="Scott M.A."/>
            <person name="Spackman E."/>
            <person name="Goraichik I."/>
            <person name="Dimitrov K.M."/>
            <person name="Suarez D.L."/>
            <person name="Swayne D.E."/>
        </authorList>
    </citation>
    <scope>NUCLEOTIDE SEQUENCE [LARGE SCALE GENOMIC DNA]</scope>
    <source>
        <strain evidence="3 4">CECT 7023</strain>
    </source>
</reference>
<feature type="compositionally biased region" description="Low complexity" evidence="1">
    <location>
        <begin position="119"/>
        <end position="140"/>
    </location>
</feature>